<organism evidence="3 4">
    <name type="scientific">Candidatus Methylopumilus turicensis</name>
    <dbReference type="NCBI Taxonomy" id="1581680"/>
    <lineage>
        <taxon>Bacteria</taxon>
        <taxon>Pseudomonadati</taxon>
        <taxon>Pseudomonadota</taxon>
        <taxon>Betaproteobacteria</taxon>
        <taxon>Nitrosomonadales</taxon>
        <taxon>Methylophilaceae</taxon>
        <taxon>Candidatus Methylopumilus</taxon>
    </lineage>
</organism>
<dbReference type="InterPro" id="IPR017972">
    <property type="entry name" value="Cyt_P450_CS"/>
</dbReference>
<dbReference type="PANTHER" id="PTHR46696">
    <property type="entry name" value="P450, PUTATIVE (EUROFUNG)-RELATED"/>
    <property type="match status" value="1"/>
</dbReference>
<keyword evidence="2" id="KW-0408">Iron</keyword>
<evidence type="ECO:0000256" key="1">
    <source>
        <dbReference type="ARBA" id="ARBA00010617"/>
    </source>
</evidence>
<dbReference type="AlphaFoldDB" id="A0A0B7J0C2"/>
<dbReference type="GO" id="GO:0004497">
    <property type="term" value="F:monooxygenase activity"/>
    <property type="evidence" value="ECO:0007669"/>
    <property type="project" value="UniProtKB-KW"/>
</dbReference>
<keyword evidence="2 3" id="KW-0560">Oxidoreductase</keyword>
<dbReference type="PRINTS" id="PR00359">
    <property type="entry name" value="BP450"/>
</dbReference>
<gene>
    <name evidence="3" type="ORF">BN1209_1156</name>
</gene>
<dbReference type="HOGENOM" id="CLU_033716_2_0_4"/>
<dbReference type="Gene3D" id="1.10.630.10">
    <property type="entry name" value="Cytochrome P450"/>
    <property type="match status" value="1"/>
</dbReference>
<dbReference type="KEGG" id="mbac:BN1209_1156"/>
<dbReference type="PROSITE" id="PS00086">
    <property type="entry name" value="CYTOCHROME_P450"/>
    <property type="match status" value="1"/>
</dbReference>
<dbReference type="GO" id="GO:0016705">
    <property type="term" value="F:oxidoreductase activity, acting on paired donors, with incorporation or reduction of molecular oxygen"/>
    <property type="evidence" value="ECO:0007669"/>
    <property type="project" value="InterPro"/>
</dbReference>
<dbReference type="InterPro" id="IPR002397">
    <property type="entry name" value="Cyt_P450_B"/>
</dbReference>
<dbReference type="EC" id="1.14.-.-" evidence="3"/>
<dbReference type="Pfam" id="PF00067">
    <property type="entry name" value="p450"/>
    <property type="match status" value="1"/>
</dbReference>
<keyword evidence="2" id="KW-0479">Metal-binding</keyword>
<dbReference type="EMBL" id="LN794158">
    <property type="protein sequence ID" value="CEN56197.1"/>
    <property type="molecule type" value="Genomic_DNA"/>
</dbReference>
<evidence type="ECO:0000313" key="3">
    <source>
        <dbReference type="EMBL" id="CEN56197.1"/>
    </source>
</evidence>
<dbReference type="GO" id="GO:0020037">
    <property type="term" value="F:heme binding"/>
    <property type="evidence" value="ECO:0007669"/>
    <property type="project" value="InterPro"/>
</dbReference>
<dbReference type="RefSeq" id="WP_045751346.1">
    <property type="nucleotide sequence ID" value="NZ_LN794158.1"/>
</dbReference>
<keyword evidence="2" id="KW-0349">Heme</keyword>
<dbReference type="Proteomes" id="UP000056322">
    <property type="component" value="Chromosome 1"/>
</dbReference>
<dbReference type="PANTHER" id="PTHR46696:SF6">
    <property type="entry name" value="P450, PUTATIVE (EUROFUNG)-RELATED"/>
    <property type="match status" value="1"/>
</dbReference>
<evidence type="ECO:0000313" key="4">
    <source>
        <dbReference type="Proteomes" id="UP000056322"/>
    </source>
</evidence>
<proteinExistence type="inferred from homology"/>
<evidence type="ECO:0000256" key="2">
    <source>
        <dbReference type="RuleBase" id="RU000461"/>
    </source>
</evidence>
<name>A0A0B7J0C2_9PROT</name>
<comment type="similarity">
    <text evidence="1 2">Belongs to the cytochrome P450 family.</text>
</comment>
<sequence length="407" mass="46471">MVSLTQELLYSFDELNKKLIADPYPFYDELLCHDGPIYAIDEKNPDQKTLLLTRYDDVLKVLSLAKEISNDKNYLTPEKPRNYGDSFILNTDGVEHATLRKIFVSFFCKSRLENVRIFLNKYLPSLIQSLEIHDEIDLNKHVAESIPLAVMGHLMGIDNMADLRNLRVWTLELMSLADEFTNQSDFAIQAEKNQAAKSMSDFCKSLILQKSNNTSDDLVSFIVDECSKQKIDEKKILENVIFMMIASHDTSVNMIANGLFLLLSHPKELHKLALNPELADDATEEILRFESPLQRATYRVTKSEINLDYFKIPSDTKVMLFLGAANRDPRHFESPDEFIISKKKTPNLTFGHGIHNCIGKALARLEGALAFPALTPYLINVKLKSAKPTWRNNTLFRIPETLIVTKR</sequence>
<dbReference type="STRING" id="1581680.BN1209_1156"/>
<dbReference type="InterPro" id="IPR001128">
    <property type="entry name" value="Cyt_P450"/>
</dbReference>
<accession>A0A0B7J0C2</accession>
<dbReference type="InterPro" id="IPR036396">
    <property type="entry name" value="Cyt_P450_sf"/>
</dbReference>
<dbReference type="OrthoDB" id="4168525at2"/>
<dbReference type="GO" id="GO:0005506">
    <property type="term" value="F:iron ion binding"/>
    <property type="evidence" value="ECO:0007669"/>
    <property type="project" value="InterPro"/>
</dbReference>
<protein>
    <submittedName>
        <fullName evidence="3">Putative Cytochrome P450 107B1</fullName>
        <ecNumber evidence="3">1.14.-.-</ecNumber>
    </submittedName>
</protein>
<reference evidence="4" key="1">
    <citation type="submission" date="2014-12" db="EMBL/GenBank/DDBJ databases">
        <authorList>
            <person name="Salcher M.M."/>
        </authorList>
    </citation>
    <scope>NUCLEOTIDE SEQUENCE [LARGE SCALE GENOMIC DNA]</scope>
    <source>
        <strain evidence="4">MMS-10A-171</strain>
    </source>
</reference>
<dbReference type="SUPFAM" id="SSF48264">
    <property type="entry name" value="Cytochrome P450"/>
    <property type="match status" value="1"/>
</dbReference>
<keyword evidence="4" id="KW-1185">Reference proteome</keyword>
<keyword evidence="2" id="KW-0503">Monooxygenase</keyword>